<dbReference type="InterPro" id="IPR020846">
    <property type="entry name" value="MFS_dom"/>
</dbReference>
<dbReference type="InterPro" id="IPR036259">
    <property type="entry name" value="MFS_trans_sf"/>
</dbReference>
<dbReference type="AlphaFoldDB" id="A0AB39RVQ0"/>
<feature type="domain" description="Major facilitator superfamily (MFS) profile" evidence="9">
    <location>
        <begin position="25"/>
        <end position="466"/>
    </location>
</feature>
<feature type="transmembrane region" description="Helical" evidence="8">
    <location>
        <begin position="92"/>
        <end position="116"/>
    </location>
</feature>
<evidence type="ECO:0000259" key="9">
    <source>
        <dbReference type="PROSITE" id="PS50850"/>
    </source>
</evidence>
<feature type="transmembrane region" description="Helical" evidence="8">
    <location>
        <begin position="404"/>
        <end position="423"/>
    </location>
</feature>
<dbReference type="PROSITE" id="PS50850">
    <property type="entry name" value="MFS"/>
    <property type="match status" value="1"/>
</dbReference>
<sequence length="476" mass="48154">MTHSTVGAERASASPQTADSRRWVMLALLCLAQFMLILDVTVVNVALPDMAADLDLGRETLTWVVTAYTLCLGGLMLLGGRLADALGAHRTVLAGLALFTAASLITGLATGVPMLLGGRTLQGVGAALLSPSALSILTTAFHGPERNKALSVWAAIGGTGSAVGVLLGGMLTDGPGWRWVFYINVPIGILALAALPAVLPSRPPQPARLDLPGALLVTAGTGSLIYGLVKAGDGGWSAATALLPLLGAALLYGAFVAVERSSRAPLMDLRMLTRRPVVAGAFLMLIATALLIAFFFLGSVYLQHGRGFSPLKTGLVFLPVAVATALGAHLGSRLVGRIGSRPTAVGGMLVAAAGTVPLAWLSSDGSVYADLLPGLAVASLGIGAVFVTAMTTALAMVAHEEAGLASGVVNTFHEVGGSIGVAVTSTIAAEGIEHGVIDGFRDAFTLSAVAAAVAAGVALLLVPRGKPRMTGGPHVH</sequence>
<feature type="transmembrane region" description="Helical" evidence="8">
    <location>
        <begin position="235"/>
        <end position="258"/>
    </location>
</feature>
<name>A0AB39RVQ0_9ACTN</name>
<keyword evidence="5 8" id="KW-1133">Transmembrane helix</keyword>
<keyword evidence="4 8" id="KW-0812">Transmembrane</keyword>
<evidence type="ECO:0000256" key="5">
    <source>
        <dbReference type="ARBA" id="ARBA00022989"/>
    </source>
</evidence>
<protein>
    <submittedName>
        <fullName evidence="10">MFS transporter</fullName>
    </submittedName>
</protein>
<dbReference type="PANTHER" id="PTHR42718:SF46">
    <property type="entry name" value="BLR6921 PROTEIN"/>
    <property type="match status" value="1"/>
</dbReference>
<evidence type="ECO:0000256" key="7">
    <source>
        <dbReference type="ARBA" id="ARBA00023251"/>
    </source>
</evidence>
<keyword evidence="2" id="KW-0813">Transport</keyword>
<proteinExistence type="predicted"/>
<evidence type="ECO:0000256" key="6">
    <source>
        <dbReference type="ARBA" id="ARBA00023136"/>
    </source>
</evidence>
<gene>
    <name evidence="10" type="ORF">AB5J50_04185</name>
</gene>
<dbReference type="CDD" id="cd17321">
    <property type="entry name" value="MFS_MMR_MDR_like"/>
    <property type="match status" value="1"/>
</dbReference>
<feature type="transmembrane region" description="Helical" evidence="8">
    <location>
        <begin position="150"/>
        <end position="171"/>
    </location>
</feature>
<feature type="transmembrane region" description="Helical" evidence="8">
    <location>
        <begin position="314"/>
        <end position="332"/>
    </location>
</feature>
<evidence type="ECO:0000256" key="4">
    <source>
        <dbReference type="ARBA" id="ARBA00022692"/>
    </source>
</evidence>
<dbReference type="PANTHER" id="PTHR42718">
    <property type="entry name" value="MAJOR FACILITATOR SUPERFAMILY MULTIDRUG TRANSPORTER MFSC"/>
    <property type="match status" value="1"/>
</dbReference>
<feature type="transmembrane region" description="Helical" evidence="8">
    <location>
        <begin position="344"/>
        <end position="363"/>
    </location>
</feature>
<feature type="transmembrane region" description="Helical" evidence="8">
    <location>
        <begin position="211"/>
        <end position="229"/>
    </location>
</feature>
<dbReference type="GO" id="GO:0046677">
    <property type="term" value="P:response to antibiotic"/>
    <property type="evidence" value="ECO:0007669"/>
    <property type="project" value="UniProtKB-KW"/>
</dbReference>
<dbReference type="InterPro" id="IPR011701">
    <property type="entry name" value="MFS"/>
</dbReference>
<evidence type="ECO:0000313" key="10">
    <source>
        <dbReference type="EMBL" id="XDQ60015.1"/>
    </source>
</evidence>
<dbReference type="NCBIfam" id="TIGR00711">
    <property type="entry name" value="efflux_EmrB"/>
    <property type="match status" value="1"/>
</dbReference>
<dbReference type="GO" id="GO:0022857">
    <property type="term" value="F:transmembrane transporter activity"/>
    <property type="evidence" value="ECO:0007669"/>
    <property type="project" value="InterPro"/>
</dbReference>
<organism evidence="10">
    <name type="scientific">Streptomyces sp. R35</name>
    <dbReference type="NCBI Taxonomy" id="3238630"/>
    <lineage>
        <taxon>Bacteria</taxon>
        <taxon>Bacillati</taxon>
        <taxon>Actinomycetota</taxon>
        <taxon>Actinomycetes</taxon>
        <taxon>Kitasatosporales</taxon>
        <taxon>Streptomycetaceae</taxon>
        <taxon>Streptomyces</taxon>
    </lineage>
</organism>
<reference evidence="10" key="1">
    <citation type="submission" date="2024-07" db="EMBL/GenBank/DDBJ databases">
        <authorList>
            <person name="Yu S.T."/>
        </authorList>
    </citation>
    <scope>NUCLEOTIDE SEQUENCE</scope>
    <source>
        <strain evidence="10">R35</strain>
    </source>
</reference>
<keyword evidence="7" id="KW-0046">Antibiotic resistance</keyword>
<keyword evidence="3" id="KW-1003">Cell membrane</keyword>
<dbReference type="Pfam" id="PF07690">
    <property type="entry name" value="MFS_1"/>
    <property type="match status" value="1"/>
</dbReference>
<evidence type="ECO:0000256" key="3">
    <source>
        <dbReference type="ARBA" id="ARBA00022475"/>
    </source>
</evidence>
<feature type="transmembrane region" description="Helical" evidence="8">
    <location>
        <begin position="375"/>
        <end position="397"/>
    </location>
</feature>
<feature type="transmembrane region" description="Helical" evidence="8">
    <location>
        <begin position="177"/>
        <end position="199"/>
    </location>
</feature>
<dbReference type="EMBL" id="CP163440">
    <property type="protein sequence ID" value="XDQ60015.1"/>
    <property type="molecule type" value="Genomic_DNA"/>
</dbReference>
<evidence type="ECO:0000256" key="2">
    <source>
        <dbReference type="ARBA" id="ARBA00022448"/>
    </source>
</evidence>
<accession>A0AB39RVQ0</accession>
<dbReference type="GO" id="GO:0005886">
    <property type="term" value="C:plasma membrane"/>
    <property type="evidence" value="ECO:0007669"/>
    <property type="project" value="UniProtKB-SubCell"/>
</dbReference>
<feature type="transmembrane region" description="Helical" evidence="8">
    <location>
        <begin position="443"/>
        <end position="462"/>
    </location>
</feature>
<evidence type="ECO:0000256" key="8">
    <source>
        <dbReference type="SAM" id="Phobius"/>
    </source>
</evidence>
<feature type="transmembrane region" description="Helical" evidence="8">
    <location>
        <begin position="23"/>
        <end position="48"/>
    </location>
</feature>
<dbReference type="InterPro" id="IPR004638">
    <property type="entry name" value="EmrB-like"/>
</dbReference>
<feature type="transmembrane region" description="Helical" evidence="8">
    <location>
        <begin position="278"/>
        <end position="302"/>
    </location>
</feature>
<keyword evidence="6 8" id="KW-0472">Membrane</keyword>
<evidence type="ECO:0000256" key="1">
    <source>
        <dbReference type="ARBA" id="ARBA00004651"/>
    </source>
</evidence>
<dbReference type="Gene3D" id="1.20.1250.20">
    <property type="entry name" value="MFS general substrate transporter like domains"/>
    <property type="match status" value="1"/>
</dbReference>
<feature type="transmembrane region" description="Helical" evidence="8">
    <location>
        <begin position="60"/>
        <end position="80"/>
    </location>
</feature>
<dbReference type="SUPFAM" id="SSF103473">
    <property type="entry name" value="MFS general substrate transporter"/>
    <property type="match status" value="1"/>
</dbReference>
<comment type="subcellular location">
    <subcellularLocation>
        <location evidence="1">Cell membrane</location>
        <topology evidence="1">Multi-pass membrane protein</topology>
    </subcellularLocation>
</comment>
<dbReference type="RefSeq" id="WP_369254984.1">
    <property type="nucleotide sequence ID" value="NZ_CP163440.1"/>
</dbReference>
<feature type="transmembrane region" description="Helical" evidence="8">
    <location>
        <begin position="122"/>
        <end position="143"/>
    </location>
</feature>
<dbReference type="PRINTS" id="PR01036">
    <property type="entry name" value="TCRTETB"/>
</dbReference>
<dbReference type="Gene3D" id="1.20.1720.10">
    <property type="entry name" value="Multidrug resistance protein D"/>
    <property type="match status" value="1"/>
</dbReference>